<protein>
    <recommendedName>
        <fullName evidence="5">Integral membrane protein</fullName>
    </recommendedName>
</protein>
<dbReference type="EMBL" id="HG964446">
    <property type="protein sequence ID" value="CDO90330.1"/>
    <property type="molecule type" value="Genomic_DNA"/>
</dbReference>
<feature type="transmembrane region" description="Helical" evidence="1">
    <location>
        <begin position="90"/>
        <end position="111"/>
    </location>
</feature>
<evidence type="ECO:0000313" key="4">
    <source>
        <dbReference type="Proteomes" id="UP000193710"/>
    </source>
</evidence>
<keyword evidence="1" id="KW-0472">Membrane</keyword>
<dbReference type="RefSeq" id="WP_051641443.1">
    <property type="nucleotide sequence ID" value="NZ_HG964446.1"/>
</dbReference>
<dbReference type="AlphaFoldDB" id="A0A024K2N7"/>
<feature type="transmembrane region" description="Helical" evidence="1">
    <location>
        <begin position="131"/>
        <end position="157"/>
    </location>
</feature>
<feature type="transmembrane region" description="Helical" evidence="1">
    <location>
        <begin position="202"/>
        <end position="222"/>
    </location>
</feature>
<proteinExistence type="predicted"/>
<evidence type="ECO:0000256" key="1">
    <source>
        <dbReference type="SAM" id="Phobius"/>
    </source>
</evidence>
<dbReference type="EMBL" id="LQPY01000037">
    <property type="protein sequence ID" value="ORW99856.1"/>
    <property type="molecule type" value="Genomic_DNA"/>
</dbReference>
<evidence type="ECO:0000313" key="3">
    <source>
        <dbReference type="EMBL" id="ORW99856.1"/>
    </source>
</evidence>
<dbReference type="Proteomes" id="UP000193710">
    <property type="component" value="Unassembled WGS sequence"/>
</dbReference>
<accession>A0A024K2N7</accession>
<dbReference type="HOGENOM" id="CLU_081621_0_0_11"/>
<gene>
    <name evidence="3" type="ORF">AWC29_26195</name>
    <name evidence="2" type="ORF">BN973_04723</name>
</gene>
<feature type="transmembrane region" description="Helical" evidence="1">
    <location>
        <begin position="52"/>
        <end position="78"/>
    </location>
</feature>
<dbReference type="eggNOG" id="ENOG50320MV">
    <property type="taxonomic scope" value="Bacteria"/>
</dbReference>
<dbReference type="Proteomes" id="UP000028880">
    <property type="component" value="Unassembled WGS sequence"/>
</dbReference>
<feature type="transmembrane region" description="Helical" evidence="1">
    <location>
        <begin position="169"/>
        <end position="190"/>
    </location>
</feature>
<evidence type="ECO:0000313" key="2">
    <source>
        <dbReference type="EMBL" id="CDO90330.1"/>
    </source>
</evidence>
<sequence length="264" mass="29171">MNTTAQRLCAWSGFACIAIFLVGFWVIAGFIPPPAPKLSGEQLGQLFTDNAVRIRIGMIVSLFASALLASWSAAITVLMLRMRGRVGALAYTNLAVGALFVLEFIFSLIIWQSMTYRVRDPEVLLAMNDTAWFLFVCITSTPMLQTVAIGTAIFLDTREGRPSPVFPRWAGYLNYWVAVLFTPGTIAVFFKDGPFAWNGLFTWYLPLTVFAIWMITMSVLMLKAIAAQGADPPSSSVGRDLAEEVRQLRAEITRLAKERNGVAL</sequence>
<dbReference type="OrthoDB" id="4699205at2"/>
<dbReference type="STRING" id="47839.BN973_04723"/>
<feature type="transmembrane region" description="Helical" evidence="1">
    <location>
        <begin position="12"/>
        <end position="32"/>
    </location>
</feature>
<evidence type="ECO:0008006" key="5">
    <source>
        <dbReference type="Google" id="ProtNLM"/>
    </source>
</evidence>
<keyword evidence="1" id="KW-1133">Transmembrane helix</keyword>
<reference evidence="3 4" key="3">
    <citation type="submission" date="2016-01" db="EMBL/GenBank/DDBJ databases">
        <title>The new phylogeny of the genus Mycobacterium.</title>
        <authorList>
            <person name="Tarcisio F."/>
            <person name="Conor M."/>
            <person name="Antonella G."/>
            <person name="Elisabetta G."/>
            <person name="Giulia F.S."/>
            <person name="Sara T."/>
            <person name="Anna F."/>
            <person name="Clotilde B."/>
            <person name="Roberto B."/>
            <person name="Veronica D.S."/>
            <person name="Fabio R."/>
            <person name="Monica P."/>
            <person name="Olivier J."/>
            <person name="Enrico T."/>
            <person name="Nicola S."/>
        </authorList>
    </citation>
    <scope>NUCLEOTIDE SEQUENCE [LARGE SCALE GENOMIC DNA]</scope>
    <source>
        <strain evidence="3 4">DSM 44626</strain>
    </source>
</reference>
<reference evidence="2" key="2">
    <citation type="submission" date="2014-04" db="EMBL/GenBank/DDBJ databases">
        <authorList>
            <person name="Urmite Genomes U."/>
        </authorList>
    </citation>
    <scope>NUCLEOTIDE SEQUENCE</scope>
    <source>
        <strain evidence="2">DSM 44626</strain>
    </source>
</reference>
<name>A0A024K2N7_9MYCO</name>
<keyword evidence="4" id="KW-1185">Reference proteome</keyword>
<reference evidence="2" key="1">
    <citation type="journal article" date="2014" name="Genome Announc.">
        <title>Draft Genome Sequence of Mycobacterium triplex DSM 44626.</title>
        <authorList>
            <person name="Sassi M."/>
            <person name="Croce O."/>
            <person name="Robert C."/>
            <person name="Raoult D."/>
            <person name="Drancourt M."/>
        </authorList>
    </citation>
    <scope>NUCLEOTIDE SEQUENCE [LARGE SCALE GENOMIC DNA]</scope>
    <source>
        <strain evidence="2">DSM 44626</strain>
    </source>
</reference>
<organism evidence="2">
    <name type="scientific">Mycobacterium triplex</name>
    <dbReference type="NCBI Taxonomy" id="47839"/>
    <lineage>
        <taxon>Bacteria</taxon>
        <taxon>Bacillati</taxon>
        <taxon>Actinomycetota</taxon>
        <taxon>Actinomycetes</taxon>
        <taxon>Mycobacteriales</taxon>
        <taxon>Mycobacteriaceae</taxon>
        <taxon>Mycobacterium</taxon>
        <taxon>Mycobacterium simiae complex</taxon>
    </lineage>
</organism>
<keyword evidence="1" id="KW-0812">Transmembrane</keyword>